<dbReference type="CDD" id="cd17470">
    <property type="entry name" value="T3SS_Flik_C"/>
    <property type="match status" value="1"/>
</dbReference>
<evidence type="ECO:0000256" key="1">
    <source>
        <dbReference type="SAM" id="MobiDB-lite"/>
    </source>
</evidence>
<feature type="compositionally biased region" description="Low complexity" evidence="1">
    <location>
        <begin position="439"/>
        <end position="450"/>
    </location>
</feature>
<evidence type="ECO:0000259" key="2">
    <source>
        <dbReference type="Pfam" id="PF02120"/>
    </source>
</evidence>
<organism evidence="3 4">
    <name type="scientific">Domibacillus epiphyticus</name>
    <dbReference type="NCBI Taxonomy" id="1714355"/>
    <lineage>
        <taxon>Bacteria</taxon>
        <taxon>Bacillati</taxon>
        <taxon>Bacillota</taxon>
        <taxon>Bacilli</taxon>
        <taxon>Bacillales</taxon>
        <taxon>Bacillaceae</taxon>
        <taxon>Domibacillus</taxon>
    </lineage>
</organism>
<dbReference type="RefSeq" id="WP_076763002.1">
    <property type="nucleotide sequence ID" value="NZ_MSFI01000001.1"/>
</dbReference>
<dbReference type="AlphaFoldDB" id="A0A1V2ACS7"/>
<dbReference type="STRING" id="1714355.BTO28_00715"/>
<dbReference type="Pfam" id="PF02120">
    <property type="entry name" value="Flg_hook"/>
    <property type="match status" value="1"/>
</dbReference>
<reference evidence="3 4" key="1">
    <citation type="submission" date="2016-12" db="EMBL/GenBank/DDBJ databases">
        <title>Domibacillus sp. SAB 38T whole genome sequencing.</title>
        <authorList>
            <person name="Verma A."/>
            <person name="Ojha A.K."/>
            <person name="Krishnamurthi S."/>
        </authorList>
    </citation>
    <scope>NUCLEOTIDE SEQUENCE [LARGE SCALE GENOMIC DNA]</scope>
    <source>
        <strain evidence="3 4">SAB 38</strain>
    </source>
</reference>
<evidence type="ECO:0000313" key="3">
    <source>
        <dbReference type="EMBL" id="OMP68604.1"/>
    </source>
</evidence>
<keyword evidence="4" id="KW-1185">Reference proteome</keyword>
<accession>A0A1V2ACS7</accession>
<dbReference type="InterPro" id="IPR038610">
    <property type="entry name" value="FliK-like_C_sf"/>
</dbReference>
<evidence type="ECO:0000313" key="4">
    <source>
        <dbReference type="Proteomes" id="UP000188613"/>
    </source>
</evidence>
<proteinExistence type="predicted"/>
<dbReference type="InterPro" id="IPR021136">
    <property type="entry name" value="Flagellar_hook_control-like_C"/>
</dbReference>
<dbReference type="OrthoDB" id="2112988at2"/>
<dbReference type="Proteomes" id="UP000188613">
    <property type="component" value="Unassembled WGS sequence"/>
</dbReference>
<feature type="region of interest" description="Disordered" evidence="1">
    <location>
        <begin position="430"/>
        <end position="470"/>
    </location>
</feature>
<name>A0A1V2ACS7_9BACI</name>
<dbReference type="EMBL" id="MSFI01000001">
    <property type="protein sequence ID" value="OMP68604.1"/>
    <property type="molecule type" value="Genomic_DNA"/>
</dbReference>
<feature type="domain" description="Flagellar hook-length control protein-like C-terminal" evidence="2">
    <location>
        <begin position="348"/>
        <end position="424"/>
    </location>
</feature>
<gene>
    <name evidence="3" type="ORF">BTO28_00715</name>
</gene>
<sequence length="470" mass="50821">MQATFSKIVTSGAGPAGVSSQNAGQMTSGTGFKQMLGSVQQSIDAPTAPVALPAVSEDFLLTLSELSNPVESISDIPGINPELAELAEQFMQDGEMPTMQELSLVLGIDAETLLSSMKQLASLLTDEQIIGQLPSELKKALESLKSDEEEGIPGTMPVMELAAVVQLIAANAQQIVKERDKQAAIAVMKAAQVLQQLKNTVSVTQVPTSTPAAEQTSQESKFLQSALQQAAVSLKKEAGPSPAINTRQTALQTAFTRYDGVGQPTVQPKVADTPLVKQSAPHASDHLGAVKTELSIARSTIGQDALNPVVHQMTKTEQFVMSVKTDPRPMNMGQFIEKFTQVLGNSNLMKTPNGTKLLIKLYPEQLGSLRIELLQQNGIMTAKILSSTQAVKELLEQNAHQLKNAFSQQNVAVDKIEVTNPETRQQMFERNSQDRNNGQRQQSEQQQPEQTTDEENGSFADFLTEIETEV</sequence>
<comment type="caution">
    <text evidence="3">The sequence shown here is derived from an EMBL/GenBank/DDBJ whole genome shotgun (WGS) entry which is preliminary data.</text>
</comment>
<feature type="region of interest" description="Disordered" evidence="1">
    <location>
        <begin position="1"/>
        <end position="25"/>
    </location>
</feature>
<protein>
    <recommendedName>
        <fullName evidence="2">Flagellar hook-length control protein-like C-terminal domain-containing protein</fullName>
    </recommendedName>
</protein>
<dbReference type="Gene3D" id="3.30.750.140">
    <property type="match status" value="1"/>
</dbReference>